<comment type="caution">
    <text evidence="3">The sequence shown here is derived from an EMBL/GenBank/DDBJ whole genome shotgun (WGS) entry which is preliminary data.</text>
</comment>
<dbReference type="InterPro" id="IPR050697">
    <property type="entry name" value="Adenylyl/Guanylyl_Cyclase_3/4"/>
</dbReference>
<dbReference type="PANTHER" id="PTHR43081:SF1">
    <property type="entry name" value="ADENYLATE CYCLASE, TERMINAL-DIFFERENTIATION SPECIFIC"/>
    <property type="match status" value="1"/>
</dbReference>
<dbReference type="GO" id="GO:0009190">
    <property type="term" value="P:cyclic nucleotide biosynthetic process"/>
    <property type="evidence" value="ECO:0007669"/>
    <property type="project" value="InterPro"/>
</dbReference>
<feature type="transmembrane region" description="Helical" evidence="1">
    <location>
        <begin position="265"/>
        <end position="284"/>
    </location>
</feature>
<dbReference type="STRING" id="4795.A0A225WKY6"/>
<dbReference type="PROSITE" id="PS50125">
    <property type="entry name" value="GUANYLATE_CYCLASE_2"/>
    <property type="match status" value="1"/>
</dbReference>
<feature type="transmembrane region" description="Helical" evidence="1">
    <location>
        <begin position="180"/>
        <end position="208"/>
    </location>
</feature>
<dbReference type="Proteomes" id="UP000198211">
    <property type="component" value="Unassembled WGS sequence"/>
</dbReference>
<dbReference type="GO" id="GO:0035556">
    <property type="term" value="P:intracellular signal transduction"/>
    <property type="evidence" value="ECO:0007669"/>
    <property type="project" value="InterPro"/>
</dbReference>
<feature type="transmembrane region" description="Helical" evidence="1">
    <location>
        <begin position="104"/>
        <end position="130"/>
    </location>
</feature>
<keyword evidence="1" id="KW-1133">Transmembrane helix</keyword>
<protein>
    <recommendedName>
        <fullName evidence="2">Guanylate cyclase domain-containing protein</fullName>
    </recommendedName>
</protein>
<evidence type="ECO:0000313" key="3">
    <source>
        <dbReference type="EMBL" id="OWZ18386.1"/>
    </source>
</evidence>
<feature type="domain" description="Guanylate cyclase" evidence="2">
    <location>
        <begin position="326"/>
        <end position="435"/>
    </location>
</feature>
<dbReference type="OrthoDB" id="2021138at2759"/>
<accession>A0A225WKY6</accession>
<dbReference type="Gene3D" id="3.30.70.1230">
    <property type="entry name" value="Nucleotide cyclase"/>
    <property type="match status" value="1"/>
</dbReference>
<dbReference type="PANTHER" id="PTHR43081">
    <property type="entry name" value="ADENYLATE CYCLASE, TERMINAL-DIFFERENTIATION SPECIFIC-RELATED"/>
    <property type="match status" value="1"/>
</dbReference>
<reference evidence="4" key="1">
    <citation type="submission" date="2017-03" db="EMBL/GenBank/DDBJ databases">
        <title>Phytopthora megakarya and P. palmivora, two closely related causual agents of cacao black pod achieved similar genome size and gene model numbers by different mechanisms.</title>
        <authorList>
            <person name="Ali S."/>
            <person name="Shao J."/>
            <person name="Larry D.J."/>
            <person name="Kronmiller B."/>
            <person name="Shen D."/>
            <person name="Strem M.D."/>
            <person name="Melnick R.L."/>
            <person name="Guiltinan M.J."/>
            <person name="Tyler B.M."/>
            <person name="Meinhardt L.W."/>
            <person name="Bailey B.A."/>
        </authorList>
    </citation>
    <scope>NUCLEOTIDE SEQUENCE [LARGE SCALE GENOMIC DNA]</scope>
    <source>
        <strain evidence="4">zdho120</strain>
    </source>
</reference>
<dbReference type="EMBL" id="NBNE01000596">
    <property type="protein sequence ID" value="OWZ18386.1"/>
    <property type="molecule type" value="Genomic_DNA"/>
</dbReference>
<dbReference type="Pfam" id="PF00211">
    <property type="entry name" value="Guanylate_cyc"/>
    <property type="match status" value="1"/>
</dbReference>
<organism evidence="3 4">
    <name type="scientific">Phytophthora megakarya</name>
    <dbReference type="NCBI Taxonomy" id="4795"/>
    <lineage>
        <taxon>Eukaryota</taxon>
        <taxon>Sar</taxon>
        <taxon>Stramenopiles</taxon>
        <taxon>Oomycota</taxon>
        <taxon>Peronosporomycetes</taxon>
        <taxon>Peronosporales</taxon>
        <taxon>Peronosporaceae</taxon>
        <taxon>Phytophthora</taxon>
    </lineage>
</organism>
<name>A0A225WKY6_9STRA</name>
<dbReference type="AlphaFoldDB" id="A0A225WKY6"/>
<feature type="transmembrane region" description="Helical" evidence="1">
    <location>
        <begin position="229"/>
        <end position="253"/>
    </location>
</feature>
<keyword evidence="1" id="KW-0472">Membrane</keyword>
<keyword evidence="1" id="KW-0812">Transmembrane</keyword>
<feature type="transmembrane region" description="Helical" evidence="1">
    <location>
        <begin position="6"/>
        <end position="26"/>
    </location>
</feature>
<evidence type="ECO:0000256" key="1">
    <source>
        <dbReference type="SAM" id="Phobius"/>
    </source>
</evidence>
<dbReference type="InterPro" id="IPR001054">
    <property type="entry name" value="A/G_cyclase"/>
</dbReference>
<feature type="transmembrane region" description="Helical" evidence="1">
    <location>
        <begin position="151"/>
        <end position="174"/>
    </location>
</feature>
<feature type="transmembrane region" description="Helical" evidence="1">
    <location>
        <begin position="38"/>
        <end position="65"/>
    </location>
</feature>
<gene>
    <name evidence="3" type="ORF">PHMEG_0007538</name>
</gene>
<evidence type="ECO:0000259" key="2">
    <source>
        <dbReference type="PROSITE" id="PS50125"/>
    </source>
</evidence>
<evidence type="ECO:0000313" key="4">
    <source>
        <dbReference type="Proteomes" id="UP000198211"/>
    </source>
</evidence>
<dbReference type="InterPro" id="IPR029787">
    <property type="entry name" value="Nucleotide_cyclase"/>
</dbReference>
<dbReference type="SUPFAM" id="SSF55073">
    <property type="entry name" value="Nucleotide cyclase"/>
    <property type="match status" value="1"/>
</dbReference>
<proteinExistence type="predicted"/>
<keyword evidence="4" id="KW-1185">Reference proteome</keyword>
<sequence length="569" mass="64364">MIWALLSIAALTLSAVSAALLVFKFYRDWDVRASSVQWLFGIFFTYQTIGAVSRLIYLVWLTVIIEETSVPTRDLNNGQAIVGPELYRLGVGAVLKLGPRQKNWVTATIIVGDTTQFGLAIWCLLLMYELSKLVARSMDRGDQHERAKIRLYAYIGHICIVIFLVGEIVLALIFKCYSKYAYIILLGVFMLNIAVLIYMITMVVLLKVKGRKYESVHGRFVASPLYRRLKWIMLVYALFAFHFHSMSIAMYAAPRRTKQLSSYSGLSFVLFYLRGFLLSIAAGCSQPCIMRCLRPCIPDNVMVDYTQRREQVTIPCDWEAPFIKPVFVFTDIESSSALWGIDDGRIMQQATQIHDDILRNLLAPYRGYEITTAGDSFQLAFHTIQEAAEYCLAVQLQLHNAKWPKRLHGLVPATCKVRCGSRTIFRGLRVRMGIHDTCNSEGSLIRDVHAVTRKVIYTGASEVIANEIGDLGAGGQIVVTKRIAEWLAENSSQLTIDFVVEPVCNGYSIPRLNVVLDVFQVLPKRMATRSESFNPPQHVIQIEQDASPIQSDIQMHYTLIQTPRQITHL</sequence>